<dbReference type="EMBL" id="CAJVRM010000189">
    <property type="protein sequence ID" value="CAG8976755.1"/>
    <property type="molecule type" value="Genomic_DNA"/>
</dbReference>
<proteinExistence type="predicted"/>
<evidence type="ECO:0000313" key="2">
    <source>
        <dbReference type="EMBL" id="CAG8976755.1"/>
    </source>
</evidence>
<sequence>MQIAKVLTALVPLIIAVSAQASQAKRNTFCRSQAVSLPAGGSCNGQVRCIRKEGLPTAVVV</sequence>
<dbReference type="AlphaFoldDB" id="A0A9N9Q227"/>
<comment type="caution">
    <text evidence="2">The sequence shown here is derived from an EMBL/GenBank/DDBJ whole genome shotgun (WGS) entry which is preliminary data.</text>
</comment>
<name>A0A9N9Q227_9HELO</name>
<dbReference type="Proteomes" id="UP000701801">
    <property type="component" value="Unassembled WGS sequence"/>
</dbReference>
<evidence type="ECO:0000313" key="3">
    <source>
        <dbReference type="Proteomes" id="UP000701801"/>
    </source>
</evidence>
<dbReference type="OrthoDB" id="10415262at2759"/>
<reference evidence="2" key="1">
    <citation type="submission" date="2021-07" db="EMBL/GenBank/DDBJ databases">
        <authorList>
            <person name="Durling M."/>
        </authorList>
    </citation>
    <scope>NUCLEOTIDE SEQUENCE</scope>
</reference>
<keyword evidence="1" id="KW-0732">Signal</keyword>
<organism evidence="2 3">
    <name type="scientific">Hymenoscyphus albidus</name>
    <dbReference type="NCBI Taxonomy" id="595503"/>
    <lineage>
        <taxon>Eukaryota</taxon>
        <taxon>Fungi</taxon>
        <taxon>Dikarya</taxon>
        <taxon>Ascomycota</taxon>
        <taxon>Pezizomycotina</taxon>
        <taxon>Leotiomycetes</taxon>
        <taxon>Helotiales</taxon>
        <taxon>Helotiaceae</taxon>
        <taxon>Hymenoscyphus</taxon>
    </lineage>
</organism>
<feature type="signal peptide" evidence="1">
    <location>
        <begin position="1"/>
        <end position="24"/>
    </location>
</feature>
<gene>
    <name evidence="2" type="ORF">HYALB_00010479</name>
</gene>
<keyword evidence="3" id="KW-1185">Reference proteome</keyword>
<evidence type="ECO:0000256" key="1">
    <source>
        <dbReference type="SAM" id="SignalP"/>
    </source>
</evidence>
<feature type="chain" id="PRO_5040371782" evidence="1">
    <location>
        <begin position="25"/>
        <end position="61"/>
    </location>
</feature>
<accession>A0A9N9Q227</accession>
<protein>
    <submittedName>
        <fullName evidence="2">Uncharacterized protein</fullName>
    </submittedName>
</protein>